<feature type="compositionally biased region" description="Basic residues" evidence="1">
    <location>
        <begin position="54"/>
        <end position="70"/>
    </location>
</feature>
<dbReference type="PANTHER" id="PTHR33306">
    <property type="entry name" value="EXPRESSED PROTEIN-RELATED-RELATED"/>
    <property type="match status" value="1"/>
</dbReference>
<protein>
    <submittedName>
        <fullName evidence="3">Uncharacterized protein</fullName>
    </submittedName>
</protein>
<keyword evidence="4" id="KW-1185">Reference proteome</keyword>
<keyword evidence="2" id="KW-1133">Transmembrane helix</keyword>
<dbReference type="OrthoDB" id="1921056at2759"/>
<sequence length="239" mass="26245">MADYHAAAPTNVLMGRFFNALSADFTANHKTRSTAPKTPSKNLAVGIVKILRKRRKEPSKTASKHRAARRLNREESNLGSMERAGPYPGPVPTGILQRTESNRISAGSSARGIGFWAWSGLEDPVPYPVLLLLVIVSVLVGISWRFSKGSGAKCLVGSHTGWALRAIPLVLTLILHCLSSSEISKIKSQMLGHDADHSGSSERFSFKKVSLTPWALAALVVFLVFMAQYQSEFRIRWFV</sequence>
<keyword evidence="2" id="KW-0472">Membrane</keyword>
<accession>A0A5N6QFS5</accession>
<reference evidence="3 4" key="1">
    <citation type="submission" date="2019-06" db="EMBL/GenBank/DDBJ databases">
        <title>A chromosomal-level reference genome of Carpinus fangiana (Coryloideae, Betulaceae).</title>
        <authorList>
            <person name="Yang X."/>
            <person name="Wang Z."/>
            <person name="Zhang L."/>
            <person name="Hao G."/>
            <person name="Liu J."/>
            <person name="Yang Y."/>
        </authorList>
    </citation>
    <scope>NUCLEOTIDE SEQUENCE [LARGE SCALE GENOMIC DNA]</scope>
    <source>
        <strain evidence="3">Cfa_2016G</strain>
        <tissue evidence="3">Leaf</tissue>
    </source>
</reference>
<keyword evidence="2" id="KW-0812">Transmembrane</keyword>
<feature type="transmembrane region" description="Helical" evidence="2">
    <location>
        <begin position="125"/>
        <end position="142"/>
    </location>
</feature>
<dbReference type="AlphaFoldDB" id="A0A5N6QFS5"/>
<evidence type="ECO:0000313" key="3">
    <source>
        <dbReference type="EMBL" id="KAE7998166.1"/>
    </source>
</evidence>
<proteinExistence type="predicted"/>
<feature type="transmembrane region" description="Helical" evidence="2">
    <location>
        <begin position="162"/>
        <end position="181"/>
    </location>
</feature>
<evidence type="ECO:0000256" key="2">
    <source>
        <dbReference type="SAM" id="Phobius"/>
    </source>
</evidence>
<dbReference type="PANTHER" id="PTHR33306:SF7">
    <property type="entry name" value="EXPRESSED PROTEIN"/>
    <property type="match status" value="1"/>
</dbReference>
<dbReference type="EMBL" id="CM017321">
    <property type="protein sequence ID" value="KAE7998166.1"/>
    <property type="molecule type" value="Genomic_DNA"/>
</dbReference>
<name>A0A5N6QFS5_9ROSI</name>
<feature type="region of interest" description="Disordered" evidence="1">
    <location>
        <begin position="54"/>
        <end position="92"/>
    </location>
</feature>
<organism evidence="3 4">
    <name type="scientific">Carpinus fangiana</name>
    <dbReference type="NCBI Taxonomy" id="176857"/>
    <lineage>
        <taxon>Eukaryota</taxon>
        <taxon>Viridiplantae</taxon>
        <taxon>Streptophyta</taxon>
        <taxon>Embryophyta</taxon>
        <taxon>Tracheophyta</taxon>
        <taxon>Spermatophyta</taxon>
        <taxon>Magnoliopsida</taxon>
        <taxon>eudicotyledons</taxon>
        <taxon>Gunneridae</taxon>
        <taxon>Pentapetalae</taxon>
        <taxon>rosids</taxon>
        <taxon>fabids</taxon>
        <taxon>Fagales</taxon>
        <taxon>Betulaceae</taxon>
        <taxon>Carpinus</taxon>
    </lineage>
</organism>
<feature type="transmembrane region" description="Helical" evidence="2">
    <location>
        <begin position="211"/>
        <end position="229"/>
    </location>
</feature>
<evidence type="ECO:0000256" key="1">
    <source>
        <dbReference type="SAM" id="MobiDB-lite"/>
    </source>
</evidence>
<evidence type="ECO:0000313" key="4">
    <source>
        <dbReference type="Proteomes" id="UP000327013"/>
    </source>
</evidence>
<dbReference type="Proteomes" id="UP000327013">
    <property type="component" value="Chromosome 1"/>
</dbReference>
<gene>
    <name evidence="3" type="ORF">FH972_002739</name>
</gene>